<dbReference type="AlphaFoldDB" id="A0A8H7T9H8"/>
<protein>
    <submittedName>
        <fullName evidence="2">Uncharacterized protein</fullName>
    </submittedName>
</protein>
<sequence length="376" mass="41477">MHLSNAPTTDNPDPSNLLLIWKDITYALISSGHGAVLHHELNTASRSGHVPNDQESCEVVARSGRLHSSANSVENHRWTNESDCREESTVPSLDESDSDEDIYDDLTIASYIIDDAADLSQCHARPLENFGEMFAQEETCMEWEEQSATDAIPAQFGSMSMPNTPFGSANELPSITTTPTPDSGHNEWEETADNETSEKPKSPQVADQDGRDENINLPLERAPAPRSKRSTKGAGLRVSDKMDLVPAQVTVVACLLISMDSISYIRDNCRLIYEWWIAFSAEPLADNNNFEQSLIAAMDIVQGLMKGNRVRRLLLRFAYMHLARSIRDCKSVAATDRVQGKSPQDNTSASISQGLISLNMNGKITTQAFQKTSTLC</sequence>
<feature type="compositionally biased region" description="Basic and acidic residues" evidence="1">
    <location>
        <begin position="74"/>
        <end position="88"/>
    </location>
</feature>
<feature type="compositionally biased region" description="Polar residues" evidence="1">
    <location>
        <begin position="157"/>
        <end position="183"/>
    </location>
</feature>
<evidence type="ECO:0000256" key="1">
    <source>
        <dbReference type="SAM" id="MobiDB-lite"/>
    </source>
</evidence>
<feature type="region of interest" description="Disordered" evidence="1">
    <location>
        <begin position="62"/>
        <end position="99"/>
    </location>
</feature>
<dbReference type="EMBL" id="JAFJYH010000242">
    <property type="protein sequence ID" value="KAG4414950.1"/>
    <property type="molecule type" value="Genomic_DNA"/>
</dbReference>
<comment type="caution">
    <text evidence="2">The sequence shown here is derived from an EMBL/GenBank/DDBJ whole genome shotgun (WGS) entry which is preliminary data.</text>
</comment>
<keyword evidence="3" id="KW-1185">Reference proteome</keyword>
<reference evidence="2" key="1">
    <citation type="submission" date="2021-02" db="EMBL/GenBank/DDBJ databases">
        <title>Genome sequence Cadophora malorum strain M34.</title>
        <authorList>
            <person name="Stefanovic E."/>
            <person name="Vu D."/>
            <person name="Scully C."/>
            <person name="Dijksterhuis J."/>
            <person name="Roader J."/>
            <person name="Houbraken J."/>
        </authorList>
    </citation>
    <scope>NUCLEOTIDE SEQUENCE</scope>
    <source>
        <strain evidence="2">M34</strain>
    </source>
</reference>
<accession>A0A8H7T9H8</accession>
<evidence type="ECO:0000313" key="2">
    <source>
        <dbReference type="EMBL" id="KAG4414950.1"/>
    </source>
</evidence>
<dbReference type="Proteomes" id="UP000664132">
    <property type="component" value="Unassembled WGS sequence"/>
</dbReference>
<gene>
    <name evidence="2" type="ORF">IFR04_011927</name>
</gene>
<proteinExistence type="predicted"/>
<dbReference type="OrthoDB" id="3528311at2759"/>
<evidence type="ECO:0000313" key="3">
    <source>
        <dbReference type="Proteomes" id="UP000664132"/>
    </source>
</evidence>
<name>A0A8H7T9H8_9HELO</name>
<organism evidence="2 3">
    <name type="scientific">Cadophora malorum</name>
    <dbReference type="NCBI Taxonomy" id="108018"/>
    <lineage>
        <taxon>Eukaryota</taxon>
        <taxon>Fungi</taxon>
        <taxon>Dikarya</taxon>
        <taxon>Ascomycota</taxon>
        <taxon>Pezizomycotina</taxon>
        <taxon>Leotiomycetes</taxon>
        <taxon>Helotiales</taxon>
        <taxon>Ploettnerulaceae</taxon>
        <taxon>Cadophora</taxon>
    </lineage>
</organism>
<feature type="region of interest" description="Disordered" evidence="1">
    <location>
        <begin position="155"/>
        <end position="236"/>
    </location>
</feature>